<evidence type="ECO:0000313" key="2">
    <source>
        <dbReference type="EMBL" id="PWI32309.1"/>
    </source>
</evidence>
<dbReference type="RefSeq" id="WP_109320830.1">
    <property type="nucleotide sequence ID" value="NZ_QFWT01000010.1"/>
</dbReference>
<gene>
    <name evidence="2" type="ORF">DI392_16695</name>
</gene>
<reference evidence="2 3" key="1">
    <citation type="submission" date="2018-05" db="EMBL/GenBank/DDBJ databases">
        <title>Vibrio limimaris sp. nov., isolated from marine sediment.</title>
        <authorList>
            <person name="Li C.-M."/>
        </authorList>
    </citation>
    <scope>NUCLEOTIDE SEQUENCE [LARGE SCALE GENOMIC DNA]</scope>
    <source>
        <strain evidence="2 3">E4404</strain>
    </source>
</reference>
<protein>
    <submittedName>
        <fullName evidence="2">Cupin</fullName>
    </submittedName>
</protein>
<organism evidence="2 3">
    <name type="scientific">Vibrio albus</name>
    <dbReference type="NCBI Taxonomy" id="2200953"/>
    <lineage>
        <taxon>Bacteria</taxon>
        <taxon>Pseudomonadati</taxon>
        <taxon>Pseudomonadota</taxon>
        <taxon>Gammaproteobacteria</taxon>
        <taxon>Vibrionales</taxon>
        <taxon>Vibrionaceae</taxon>
        <taxon>Vibrio</taxon>
    </lineage>
</organism>
<sequence>MVNLFSNIPDNLPEEIFEDILSSEKMRIERIISHGHTSPDNGWYDQDENEWVLVLSGHGCIEFEGGRVITLYPGDHLNIPPHEKHKVKETACNEITIWLAVFYQP</sequence>
<dbReference type="AlphaFoldDB" id="A0A2U3B690"/>
<dbReference type="InterPro" id="IPR011051">
    <property type="entry name" value="RmlC_Cupin_sf"/>
</dbReference>
<dbReference type="OrthoDB" id="9798585at2"/>
<dbReference type="InterPro" id="IPR014710">
    <property type="entry name" value="RmlC-like_jellyroll"/>
</dbReference>
<dbReference type="SUPFAM" id="SSF51182">
    <property type="entry name" value="RmlC-like cupins"/>
    <property type="match status" value="1"/>
</dbReference>
<evidence type="ECO:0000313" key="3">
    <source>
        <dbReference type="Proteomes" id="UP000245362"/>
    </source>
</evidence>
<feature type="domain" description="Cupin type-2" evidence="1">
    <location>
        <begin position="45"/>
        <end position="101"/>
    </location>
</feature>
<dbReference type="EMBL" id="QFWT01000010">
    <property type="protein sequence ID" value="PWI32309.1"/>
    <property type="molecule type" value="Genomic_DNA"/>
</dbReference>
<dbReference type="InterPro" id="IPR013096">
    <property type="entry name" value="Cupin_2"/>
</dbReference>
<dbReference type="Gene3D" id="2.60.120.10">
    <property type="entry name" value="Jelly Rolls"/>
    <property type="match status" value="1"/>
</dbReference>
<keyword evidence="3" id="KW-1185">Reference proteome</keyword>
<evidence type="ECO:0000259" key="1">
    <source>
        <dbReference type="Pfam" id="PF07883"/>
    </source>
</evidence>
<dbReference type="Proteomes" id="UP000245362">
    <property type="component" value="Unassembled WGS sequence"/>
</dbReference>
<proteinExistence type="predicted"/>
<name>A0A2U3B690_9VIBR</name>
<dbReference type="Pfam" id="PF07883">
    <property type="entry name" value="Cupin_2"/>
    <property type="match status" value="1"/>
</dbReference>
<accession>A0A2U3B690</accession>
<dbReference type="CDD" id="cd06981">
    <property type="entry name" value="cupin_reut_a1446"/>
    <property type="match status" value="1"/>
</dbReference>
<comment type="caution">
    <text evidence="2">The sequence shown here is derived from an EMBL/GenBank/DDBJ whole genome shotgun (WGS) entry which is preliminary data.</text>
</comment>